<dbReference type="GeneTree" id="ENSGT00950000183058"/>
<dbReference type="GO" id="GO:0012505">
    <property type="term" value="C:endomembrane system"/>
    <property type="evidence" value="ECO:0007669"/>
    <property type="project" value="UniProtKB-SubCell"/>
</dbReference>
<feature type="compositionally biased region" description="Basic and acidic residues" evidence="11">
    <location>
        <begin position="517"/>
        <end position="533"/>
    </location>
</feature>
<keyword evidence="4 12" id="KW-0812">Transmembrane</keyword>
<dbReference type="SUPFAM" id="SSF48726">
    <property type="entry name" value="Immunoglobulin"/>
    <property type="match status" value="1"/>
</dbReference>
<dbReference type="PANTHER" id="PTHR15923:SF3">
    <property type="entry name" value="IMMUNOGLOBULIN-LIKE DOMAIN-CONTAINING RECEPTOR 1"/>
    <property type="match status" value="1"/>
</dbReference>
<dbReference type="Ensembl" id="ENSPMRT00000011516.1">
    <property type="protein sequence ID" value="ENSPMRP00000010794.1"/>
    <property type="gene ID" value="ENSPMRG00000007173.1"/>
</dbReference>
<dbReference type="AlphaFoldDB" id="A0A670IGK4"/>
<dbReference type="Gene3D" id="2.60.40.10">
    <property type="entry name" value="Immunoglobulins"/>
    <property type="match status" value="1"/>
</dbReference>
<dbReference type="Proteomes" id="UP000472272">
    <property type="component" value="Chromosome 4"/>
</dbReference>
<dbReference type="PROSITE" id="PS50835">
    <property type="entry name" value="IG_LIKE"/>
    <property type="match status" value="1"/>
</dbReference>
<reference evidence="14" key="2">
    <citation type="submission" date="2025-08" db="UniProtKB">
        <authorList>
            <consortium name="Ensembl"/>
        </authorList>
    </citation>
    <scope>IDENTIFICATION</scope>
</reference>
<keyword evidence="6 12" id="KW-1133">Transmembrane helix</keyword>
<feature type="domain" description="Ig-like" evidence="13">
    <location>
        <begin position="20"/>
        <end position="164"/>
    </location>
</feature>
<evidence type="ECO:0000256" key="4">
    <source>
        <dbReference type="ARBA" id="ARBA00022692"/>
    </source>
</evidence>
<dbReference type="RefSeq" id="XP_028582411.1">
    <property type="nucleotide sequence ID" value="XM_028726578.1"/>
</dbReference>
<keyword evidence="8" id="KW-1015">Disulfide bond</keyword>
<keyword evidence="15" id="KW-1185">Reference proteome</keyword>
<sequence>MAWSWRWQHLGLFLGLSWLPTGCFSILVTVPVAERYTTLFASVTLRCDYSTSAPLQDVLVTWRYKSFCKDPILDYYSVAYQAGLAIGQDPSNDCNDNQREIRIVAQRRGQNEPVLGVDYRQRRITIQNKADLLINEVMWWDHGVYYCNVEAPGDTSGDPDIEVKLIVLNWLTVVLIVLGGLLLLLLIGVCWCQCCPQHCCCHVRCACCPTRCCCNEKVLERHQFMKQAQQLFPWMTHHSQSSSYQLNPLLQRDMSLQSSQPRMPPLTQLPSNKLLEQLESEVRNLGVSQPMIPPHRVESSRHPSILSSLGSEIVERRVIQLPPIIERIPSSRRTSGSSRPRRSTYASRPRSQASDDERERRRRRLSLDEEDDSYSSYDQELRNRPRDRIVERQRAASHYDRSRSSRPDLSPILHGRNSSDSYPEEDRRERSARHPSDRRYSGQRAYRPLSQRSRDSYHQGRRRRHRSCSPPSRRESWSSSDEYERFQGNSRRHRQRRSPDWPEKPPSYRSVEIIPAKGDKARSLAEQQSEKGSSRSGRSVVI</sequence>
<feature type="compositionally biased region" description="Low complexity" evidence="11">
    <location>
        <begin position="327"/>
        <end position="338"/>
    </location>
</feature>
<evidence type="ECO:0000256" key="10">
    <source>
        <dbReference type="ARBA" id="ARBA00046288"/>
    </source>
</evidence>
<keyword evidence="3" id="KW-0796">Tight junction</keyword>
<organism evidence="14 15">
    <name type="scientific">Podarcis muralis</name>
    <name type="common">Wall lizard</name>
    <name type="synonym">Lacerta muralis</name>
    <dbReference type="NCBI Taxonomy" id="64176"/>
    <lineage>
        <taxon>Eukaryota</taxon>
        <taxon>Metazoa</taxon>
        <taxon>Chordata</taxon>
        <taxon>Craniata</taxon>
        <taxon>Vertebrata</taxon>
        <taxon>Euteleostomi</taxon>
        <taxon>Lepidosauria</taxon>
        <taxon>Squamata</taxon>
        <taxon>Bifurcata</taxon>
        <taxon>Unidentata</taxon>
        <taxon>Episquamata</taxon>
        <taxon>Laterata</taxon>
        <taxon>Lacertibaenia</taxon>
        <taxon>Lacertidae</taxon>
        <taxon>Podarcis</taxon>
    </lineage>
</organism>
<dbReference type="GO" id="GO:0032991">
    <property type="term" value="C:protein-containing complex"/>
    <property type="evidence" value="ECO:0007669"/>
    <property type="project" value="Ensembl"/>
</dbReference>
<evidence type="ECO:0000256" key="6">
    <source>
        <dbReference type="ARBA" id="ARBA00022989"/>
    </source>
</evidence>
<evidence type="ECO:0000259" key="13">
    <source>
        <dbReference type="PROSITE" id="PS50835"/>
    </source>
</evidence>
<feature type="compositionally biased region" description="Basic and acidic residues" evidence="11">
    <location>
        <begin position="379"/>
        <end position="406"/>
    </location>
</feature>
<proteinExistence type="inferred from homology"/>
<reference evidence="14 15" key="1">
    <citation type="journal article" date="2019" name="Proc. Natl. Acad. Sci. U.S.A.">
        <title>Regulatory changes in pterin and carotenoid genes underlie balanced color polymorphisms in the wall lizard.</title>
        <authorList>
            <person name="Andrade P."/>
            <person name="Pinho C."/>
            <person name="Perez I de Lanuza G."/>
            <person name="Afonso S."/>
            <person name="Brejcha J."/>
            <person name="Rubin C.J."/>
            <person name="Wallerman O."/>
            <person name="Pereira P."/>
            <person name="Sabatino S.J."/>
            <person name="Bellati A."/>
            <person name="Pellitteri-Rosa D."/>
            <person name="Bosakova Z."/>
            <person name="Bunikis I."/>
            <person name="Carretero M.A."/>
            <person name="Feiner N."/>
            <person name="Marsik P."/>
            <person name="Pauperio F."/>
            <person name="Salvi D."/>
            <person name="Soler L."/>
            <person name="While G.M."/>
            <person name="Uller T."/>
            <person name="Font E."/>
            <person name="Andersson L."/>
            <person name="Carneiro M."/>
        </authorList>
    </citation>
    <scope>NUCLEOTIDE SEQUENCE</scope>
</reference>
<evidence type="ECO:0000256" key="8">
    <source>
        <dbReference type="ARBA" id="ARBA00023157"/>
    </source>
</evidence>
<evidence type="ECO:0000256" key="1">
    <source>
        <dbReference type="ARBA" id="ARBA00004435"/>
    </source>
</evidence>
<evidence type="ECO:0000256" key="3">
    <source>
        <dbReference type="ARBA" id="ARBA00022427"/>
    </source>
</evidence>
<keyword evidence="5" id="KW-0965">Cell junction</keyword>
<evidence type="ECO:0000256" key="11">
    <source>
        <dbReference type="SAM" id="MobiDB-lite"/>
    </source>
</evidence>
<dbReference type="OrthoDB" id="9944507at2759"/>
<feature type="region of interest" description="Disordered" evidence="11">
    <location>
        <begin position="327"/>
        <end position="542"/>
    </location>
</feature>
<evidence type="ECO:0000256" key="9">
    <source>
        <dbReference type="ARBA" id="ARBA00023319"/>
    </source>
</evidence>
<keyword evidence="7 12" id="KW-0472">Membrane</keyword>
<dbReference type="KEGG" id="pmua:114595838"/>
<dbReference type="GO" id="GO:0005886">
    <property type="term" value="C:plasma membrane"/>
    <property type="evidence" value="ECO:0007669"/>
    <property type="project" value="TreeGrafter"/>
</dbReference>
<dbReference type="GO" id="GO:0005923">
    <property type="term" value="C:bicellular tight junction"/>
    <property type="evidence" value="ECO:0007669"/>
    <property type="project" value="UniProtKB-SubCell"/>
</dbReference>
<dbReference type="InterPro" id="IPR007110">
    <property type="entry name" value="Ig-like_dom"/>
</dbReference>
<dbReference type="CTD" id="286676"/>
<dbReference type="GeneID" id="114595838"/>
<feature type="transmembrane region" description="Helical" evidence="12">
    <location>
        <begin position="166"/>
        <end position="189"/>
    </location>
</feature>
<evidence type="ECO:0000256" key="7">
    <source>
        <dbReference type="ARBA" id="ARBA00023136"/>
    </source>
</evidence>
<dbReference type="Pfam" id="PF05624">
    <property type="entry name" value="LSR"/>
    <property type="match status" value="1"/>
</dbReference>
<dbReference type="GO" id="GO:0070506">
    <property type="term" value="F:high-density lipoprotein particle receptor activity"/>
    <property type="evidence" value="ECO:0007669"/>
    <property type="project" value="TreeGrafter"/>
</dbReference>
<reference evidence="14" key="3">
    <citation type="submission" date="2025-09" db="UniProtKB">
        <authorList>
            <consortium name="Ensembl"/>
        </authorList>
    </citation>
    <scope>IDENTIFICATION</scope>
</reference>
<dbReference type="InterPro" id="IPR051874">
    <property type="entry name" value="Ig-like_domain-LISCH7"/>
</dbReference>
<protein>
    <submittedName>
        <fullName evidence="14">Immunoglobulin like domain containing receptor 1</fullName>
    </submittedName>
</protein>
<dbReference type="InterPro" id="IPR036179">
    <property type="entry name" value="Ig-like_dom_sf"/>
</dbReference>
<comment type="subcellular location">
    <subcellularLocation>
        <location evidence="1">Cell junction</location>
        <location evidence="1">Tight junction</location>
    </subcellularLocation>
    <subcellularLocation>
        <location evidence="10">Endomembrane system</location>
        <topology evidence="10">Single-pass type I membrane protein</topology>
    </subcellularLocation>
</comment>
<gene>
    <name evidence="14" type="primary">ILDR1</name>
</gene>
<evidence type="ECO:0000256" key="2">
    <source>
        <dbReference type="ARBA" id="ARBA00009491"/>
    </source>
</evidence>
<name>A0A670IGK4_PODMU</name>
<dbReference type="InterPro" id="IPR013783">
    <property type="entry name" value="Ig-like_fold"/>
</dbReference>
<comment type="similarity">
    <text evidence="2">Belongs to the immunoglobulin superfamily. LISCH7 family.</text>
</comment>
<feature type="compositionally biased region" description="Basic and acidic residues" evidence="11">
    <location>
        <begin position="424"/>
        <end position="440"/>
    </location>
</feature>
<evidence type="ECO:0000256" key="5">
    <source>
        <dbReference type="ARBA" id="ARBA00022949"/>
    </source>
</evidence>
<accession>A0A670IGK4</accession>
<dbReference type="PANTHER" id="PTHR15923">
    <property type="entry name" value="TRANSMEMBRANE AND IMMUNOGLOBULIN DOMAIN-CONTAINING PROTEIN"/>
    <property type="match status" value="1"/>
</dbReference>
<dbReference type="InterPro" id="IPR008664">
    <property type="entry name" value="LISCH7"/>
</dbReference>
<dbReference type="GO" id="GO:0042802">
    <property type="term" value="F:identical protein binding"/>
    <property type="evidence" value="ECO:0007669"/>
    <property type="project" value="Ensembl"/>
</dbReference>
<evidence type="ECO:0000313" key="14">
    <source>
        <dbReference type="Ensembl" id="ENSPMRP00000010794.1"/>
    </source>
</evidence>
<evidence type="ECO:0000256" key="12">
    <source>
        <dbReference type="SAM" id="Phobius"/>
    </source>
</evidence>
<feature type="transmembrane region" description="Helical" evidence="12">
    <location>
        <begin position="12"/>
        <end position="33"/>
    </location>
</feature>
<evidence type="ECO:0000313" key="15">
    <source>
        <dbReference type="Proteomes" id="UP000472272"/>
    </source>
</evidence>
<keyword evidence="9" id="KW-0393">Immunoglobulin domain</keyword>
<dbReference type="OMA" id="TRCCCNQ"/>